<name>A0A9P0X8W4_PIEBR</name>
<evidence type="ECO:0000259" key="1">
    <source>
        <dbReference type="Pfam" id="PF10545"/>
    </source>
</evidence>
<comment type="caution">
    <text evidence="2">The sequence shown here is derived from an EMBL/GenBank/DDBJ whole genome shotgun (WGS) entry which is preliminary data.</text>
</comment>
<evidence type="ECO:0000313" key="3">
    <source>
        <dbReference type="Proteomes" id="UP001152562"/>
    </source>
</evidence>
<accession>A0A9P0X8W4</accession>
<dbReference type="InterPro" id="IPR006578">
    <property type="entry name" value="MADF-dom"/>
</dbReference>
<dbReference type="EMBL" id="CALOZG010000004">
    <property type="protein sequence ID" value="CAH4018319.1"/>
    <property type="molecule type" value="Genomic_DNA"/>
</dbReference>
<gene>
    <name evidence="2" type="ORF">PIBRA_LOCUS3627</name>
</gene>
<feature type="domain" description="MADF" evidence="1">
    <location>
        <begin position="10"/>
        <end position="51"/>
    </location>
</feature>
<reference evidence="2" key="1">
    <citation type="submission" date="2022-05" db="EMBL/GenBank/DDBJ databases">
        <authorList>
            <person name="Okamura Y."/>
        </authorList>
    </citation>
    <scope>NUCLEOTIDE SEQUENCE</scope>
</reference>
<dbReference type="Proteomes" id="UP001152562">
    <property type="component" value="Unassembled WGS sequence"/>
</dbReference>
<organism evidence="2 3">
    <name type="scientific">Pieris brassicae</name>
    <name type="common">White butterfly</name>
    <name type="synonym">Large white butterfly</name>
    <dbReference type="NCBI Taxonomy" id="7116"/>
    <lineage>
        <taxon>Eukaryota</taxon>
        <taxon>Metazoa</taxon>
        <taxon>Ecdysozoa</taxon>
        <taxon>Arthropoda</taxon>
        <taxon>Hexapoda</taxon>
        <taxon>Insecta</taxon>
        <taxon>Pterygota</taxon>
        <taxon>Neoptera</taxon>
        <taxon>Endopterygota</taxon>
        <taxon>Lepidoptera</taxon>
        <taxon>Glossata</taxon>
        <taxon>Ditrysia</taxon>
        <taxon>Papilionoidea</taxon>
        <taxon>Pieridae</taxon>
        <taxon>Pierinae</taxon>
        <taxon>Pieris</taxon>
    </lineage>
</organism>
<sequence>MEGVCDRDALISAIKTHEIIWNYKLMEHSDEIKKNNAWEIICAQVIKNFDEKTNQEEIGMTNHIYPASRGYSSQNSPYGYRGQYGYNTGLYLCISDWPL</sequence>
<protein>
    <recommendedName>
        <fullName evidence="1">MADF domain-containing protein</fullName>
    </recommendedName>
</protein>
<proteinExistence type="predicted"/>
<keyword evidence="3" id="KW-1185">Reference proteome</keyword>
<dbReference type="AlphaFoldDB" id="A0A9P0X8W4"/>
<evidence type="ECO:0000313" key="2">
    <source>
        <dbReference type="EMBL" id="CAH4018319.1"/>
    </source>
</evidence>
<dbReference type="Pfam" id="PF10545">
    <property type="entry name" value="MADF_DNA_bdg"/>
    <property type="match status" value="1"/>
</dbReference>